<evidence type="ECO:0000313" key="7">
    <source>
        <dbReference type="EMBL" id="KAL0946770.1"/>
    </source>
</evidence>
<feature type="compositionally biased region" description="Low complexity" evidence="5">
    <location>
        <begin position="647"/>
        <end position="656"/>
    </location>
</feature>
<dbReference type="InterPro" id="IPR017907">
    <property type="entry name" value="Znf_RING_CS"/>
</dbReference>
<organism evidence="7 8">
    <name type="scientific">Hohenbuehelia grisea</name>
    <dbReference type="NCBI Taxonomy" id="104357"/>
    <lineage>
        <taxon>Eukaryota</taxon>
        <taxon>Fungi</taxon>
        <taxon>Dikarya</taxon>
        <taxon>Basidiomycota</taxon>
        <taxon>Agaricomycotina</taxon>
        <taxon>Agaricomycetes</taxon>
        <taxon>Agaricomycetidae</taxon>
        <taxon>Agaricales</taxon>
        <taxon>Pleurotineae</taxon>
        <taxon>Pleurotaceae</taxon>
        <taxon>Hohenbuehelia</taxon>
    </lineage>
</organism>
<dbReference type="Proteomes" id="UP001556367">
    <property type="component" value="Unassembled WGS sequence"/>
</dbReference>
<feature type="region of interest" description="Disordered" evidence="5">
    <location>
        <begin position="531"/>
        <end position="557"/>
    </location>
</feature>
<proteinExistence type="predicted"/>
<evidence type="ECO:0000256" key="3">
    <source>
        <dbReference type="ARBA" id="ARBA00022833"/>
    </source>
</evidence>
<dbReference type="SMART" id="SM00184">
    <property type="entry name" value="RING"/>
    <property type="match status" value="1"/>
</dbReference>
<sequence>MHAYPQYQASLSDNESITNSTVDIELDRFQGDAPGSGSSPSVHSIQPKTTKTDITQGSAPEIAIQVEMLIAMFDRAGHNNSTLKPLQISPNPSARWPNTLLSPVPSPVTLASPSTVRFASKPTEITWRPPRALRPLPRPPPAVVEPITSALVEVPKTHSNLSPTAPVFTPRALASSSRTDSNSLAFPSATQNAFPTWRKRVNKAATSPPMSSPAFSHFHSPSSASEGPSWRKKHDARPLPRTGFLSAQPHASGSQDVEPDGVGGGSDMPGSHPDLPSRRSTSPVMRTADDYFGLPLSSVSREPPYGGGPSAAPSHANIQDSPVDTKYASVELTVARMMSWTDVGAHPEGQICTEGASPIGASNAKVPFTASPQLGSCTSLGGVSQGLSPSRLDNSPIPTQEEEESDTHSPPISPPAGLAGLPGVSPLEGTPVDPFTKVYNRFSTAFSDPFPAFEDPLHALVQSPVEMHEIFMSRTGANIYESDDLKPESVVGQEKITNFGAATFVSPTLRRPLRPIIRVITDKGIVEKPHIEQRPKIDLGPSSISSPRKSTPSSSLSTDSLADALLKSAYATELEVELVTGQVRRALYESVQDGVESGGESLDFLNTPSSLEQSSPLSAGSISGFKSCVSVDDEDPKDDSEVLKSPGGSRAAAARSEFSDWRSNADDGGTAVHDGLPRNFYVAGDYSDSETDVTSMTNPKSDTDSLRGSVGDLDLEDEKAFGESIFAEQPPSAIVPASLDSSPMDTYPTVPLFGLGKSDELVVSQRISSVAVAQDRGSLLHLPDSMTQATVRNVGVQSIVPSQRSPVSKLPLQEASGACSGDLSKSEEPPIQTLTSLSLHCRICERSCCIDPTATMGCGHLFCYACIADAVMDTRRCPVCLTPTLLYCLLKLNLSVVR</sequence>
<keyword evidence="2 4" id="KW-0863">Zinc-finger</keyword>
<evidence type="ECO:0000259" key="6">
    <source>
        <dbReference type="PROSITE" id="PS50089"/>
    </source>
</evidence>
<feature type="compositionally biased region" description="Polar residues" evidence="5">
    <location>
        <begin position="36"/>
        <end position="52"/>
    </location>
</feature>
<dbReference type="InterPro" id="IPR001841">
    <property type="entry name" value="Znf_RING"/>
</dbReference>
<keyword evidence="3" id="KW-0862">Zinc</keyword>
<gene>
    <name evidence="7" type="ORF">HGRIS_012945</name>
</gene>
<feature type="compositionally biased region" description="Low complexity" evidence="5">
    <location>
        <begin position="207"/>
        <end position="225"/>
    </location>
</feature>
<evidence type="ECO:0000256" key="1">
    <source>
        <dbReference type="ARBA" id="ARBA00022723"/>
    </source>
</evidence>
<feature type="region of interest" description="Disordered" evidence="5">
    <location>
        <begin position="377"/>
        <end position="427"/>
    </location>
</feature>
<evidence type="ECO:0000256" key="5">
    <source>
        <dbReference type="SAM" id="MobiDB-lite"/>
    </source>
</evidence>
<evidence type="ECO:0000256" key="2">
    <source>
        <dbReference type="ARBA" id="ARBA00022771"/>
    </source>
</evidence>
<feature type="region of interest" description="Disordered" evidence="5">
    <location>
        <begin position="298"/>
        <end position="322"/>
    </location>
</feature>
<dbReference type="PROSITE" id="PS50089">
    <property type="entry name" value="ZF_RING_2"/>
    <property type="match status" value="1"/>
</dbReference>
<dbReference type="InterPro" id="IPR013083">
    <property type="entry name" value="Znf_RING/FYVE/PHD"/>
</dbReference>
<dbReference type="SUPFAM" id="SSF57850">
    <property type="entry name" value="RING/U-box"/>
    <property type="match status" value="1"/>
</dbReference>
<keyword evidence="8" id="KW-1185">Reference proteome</keyword>
<feature type="compositionally biased region" description="Polar residues" evidence="5">
    <location>
        <begin position="377"/>
        <end position="398"/>
    </location>
</feature>
<feature type="region of interest" description="Disordered" evidence="5">
    <location>
        <begin position="28"/>
        <end position="52"/>
    </location>
</feature>
<dbReference type="PROSITE" id="PS00518">
    <property type="entry name" value="ZF_RING_1"/>
    <property type="match status" value="1"/>
</dbReference>
<feature type="region of interest" description="Disordered" evidence="5">
    <location>
        <begin position="688"/>
        <end position="709"/>
    </location>
</feature>
<name>A0ABR3IU78_9AGAR</name>
<feature type="compositionally biased region" description="Polar residues" evidence="5">
    <location>
        <begin position="604"/>
        <end position="621"/>
    </location>
</feature>
<feature type="region of interest" description="Disordered" evidence="5">
    <location>
        <begin position="202"/>
        <end position="282"/>
    </location>
</feature>
<protein>
    <recommendedName>
        <fullName evidence="6">RING-type domain-containing protein</fullName>
    </recommendedName>
</protein>
<evidence type="ECO:0000256" key="4">
    <source>
        <dbReference type="PROSITE-ProRule" id="PRU00175"/>
    </source>
</evidence>
<dbReference type="Gene3D" id="3.30.40.10">
    <property type="entry name" value="Zinc/RING finger domain, C3HC4 (zinc finger)"/>
    <property type="match status" value="1"/>
</dbReference>
<accession>A0ABR3IU78</accession>
<feature type="compositionally biased region" description="Low complexity" evidence="5">
    <location>
        <begin position="542"/>
        <end position="557"/>
    </location>
</feature>
<comment type="caution">
    <text evidence="7">The sequence shown here is derived from an EMBL/GenBank/DDBJ whole genome shotgun (WGS) entry which is preliminary data.</text>
</comment>
<dbReference type="EMBL" id="JASNQZ010000015">
    <property type="protein sequence ID" value="KAL0946770.1"/>
    <property type="molecule type" value="Genomic_DNA"/>
</dbReference>
<evidence type="ECO:0000313" key="8">
    <source>
        <dbReference type="Proteomes" id="UP001556367"/>
    </source>
</evidence>
<keyword evidence="1" id="KW-0479">Metal-binding</keyword>
<feature type="region of interest" description="Disordered" evidence="5">
    <location>
        <begin position="598"/>
        <end position="674"/>
    </location>
</feature>
<feature type="domain" description="RING-type" evidence="6">
    <location>
        <begin position="841"/>
        <end position="880"/>
    </location>
</feature>
<reference evidence="8" key="1">
    <citation type="submission" date="2024-06" db="EMBL/GenBank/DDBJ databases">
        <title>Multi-omics analyses provide insights into the biosynthesis of the anticancer antibiotic pleurotin in Hohenbuehelia grisea.</title>
        <authorList>
            <person name="Weaver J.A."/>
            <person name="Alberti F."/>
        </authorList>
    </citation>
    <scope>NUCLEOTIDE SEQUENCE [LARGE SCALE GENOMIC DNA]</scope>
    <source>
        <strain evidence="8">T-177</strain>
    </source>
</reference>